<dbReference type="PANTHER" id="PTHR22955:SF70">
    <property type="entry name" value="INTEGRASE CATALYTIC DOMAIN-CONTAINING PROTEIN"/>
    <property type="match status" value="1"/>
</dbReference>
<feature type="compositionally biased region" description="Basic and acidic residues" evidence="1">
    <location>
        <begin position="360"/>
        <end position="379"/>
    </location>
</feature>
<dbReference type="InterPro" id="IPR008042">
    <property type="entry name" value="Retrotrans_Pao"/>
</dbReference>
<accession>A0A2B4SEW8</accession>
<keyword evidence="3" id="KW-1185">Reference proteome</keyword>
<dbReference type="OrthoDB" id="5985905at2759"/>
<dbReference type="PANTHER" id="PTHR22955">
    <property type="entry name" value="RETROTRANSPOSON"/>
    <property type="match status" value="1"/>
</dbReference>
<reference evidence="3" key="1">
    <citation type="journal article" date="2017" name="bioRxiv">
        <title>Comparative analysis of the genomes of Stylophora pistillata and Acropora digitifera provides evidence for extensive differences between species of corals.</title>
        <authorList>
            <person name="Voolstra C.R."/>
            <person name="Li Y."/>
            <person name="Liew Y.J."/>
            <person name="Baumgarten S."/>
            <person name="Zoccola D."/>
            <person name="Flot J.-F."/>
            <person name="Tambutte S."/>
            <person name="Allemand D."/>
            <person name="Aranda M."/>
        </authorList>
    </citation>
    <scope>NUCLEOTIDE SEQUENCE [LARGE SCALE GENOMIC DNA]</scope>
</reference>
<dbReference type="AlphaFoldDB" id="A0A2B4SEW8"/>
<dbReference type="STRING" id="50429.A0A2B4SEW8"/>
<dbReference type="Pfam" id="PF05380">
    <property type="entry name" value="Peptidase_A17"/>
    <property type="match status" value="1"/>
</dbReference>
<protein>
    <submittedName>
        <fullName evidence="2">Uncharacterized protein</fullName>
    </submittedName>
</protein>
<dbReference type="Proteomes" id="UP000225706">
    <property type="component" value="Unassembled WGS sequence"/>
</dbReference>
<proteinExistence type="predicted"/>
<comment type="caution">
    <text evidence="2">The sequence shown here is derived from an EMBL/GenBank/DDBJ whole genome shotgun (WGS) entry which is preliminary data.</text>
</comment>
<feature type="region of interest" description="Disordered" evidence="1">
    <location>
        <begin position="360"/>
        <end position="380"/>
    </location>
</feature>
<dbReference type="EMBL" id="LSMT01000114">
    <property type="protein sequence ID" value="PFX26985.1"/>
    <property type="molecule type" value="Genomic_DNA"/>
</dbReference>
<organism evidence="2 3">
    <name type="scientific">Stylophora pistillata</name>
    <name type="common">Smooth cauliflower coral</name>
    <dbReference type="NCBI Taxonomy" id="50429"/>
    <lineage>
        <taxon>Eukaryota</taxon>
        <taxon>Metazoa</taxon>
        <taxon>Cnidaria</taxon>
        <taxon>Anthozoa</taxon>
        <taxon>Hexacorallia</taxon>
        <taxon>Scleractinia</taxon>
        <taxon>Astrocoeniina</taxon>
        <taxon>Pocilloporidae</taxon>
        <taxon>Stylophora</taxon>
    </lineage>
</organism>
<gene>
    <name evidence="2" type="ORF">AWC38_SpisGene8372</name>
</gene>
<feature type="compositionally biased region" description="Basic and acidic residues" evidence="1">
    <location>
        <begin position="305"/>
        <end position="326"/>
    </location>
</feature>
<evidence type="ECO:0000313" key="2">
    <source>
        <dbReference type="EMBL" id="PFX26985.1"/>
    </source>
</evidence>
<feature type="region of interest" description="Disordered" evidence="1">
    <location>
        <begin position="283"/>
        <end position="333"/>
    </location>
</feature>
<name>A0A2B4SEW8_STYPI</name>
<sequence>MYGAAVYIKCLDETGHASTHLVMSKSRVAPAKAVSLPRLELLAAVVNARLLKFVVESLTLTLKVEQVVCWTDSMVTLQWIRGSSSQWKTFVANRVAEIQSTWDPHHWKHCSGEDNPADLLTRGVPVKVLADSKLWWSGPCWLSSQCLPEQRESPNELTESVEKERKQRVTRTCALITMEPVIDPSRYEQWLTLIRTAQRPFTYRKMFLRMFWTEEHDVVLVREMLGNSPFAGTKHGTEQTGRKWNEISVRLLQVEAPKFKVDQRGVRERYGLFAKAYRRKTREEKRASGISTPELTEVEQAQEDLIVREDEVDRDQMGTAGKKERGSSGNNTLEYLKQRNERLDEFKEEEEELELKKQELQQEAEKNEAEKNEAEKNEAMTKLMGQQLIQQQKQMDGFQTMMITMFSKFLEKN</sequence>
<evidence type="ECO:0000256" key="1">
    <source>
        <dbReference type="SAM" id="MobiDB-lite"/>
    </source>
</evidence>
<evidence type="ECO:0000313" key="3">
    <source>
        <dbReference type="Proteomes" id="UP000225706"/>
    </source>
</evidence>